<feature type="signal peptide" evidence="2">
    <location>
        <begin position="1"/>
        <end position="26"/>
    </location>
</feature>
<dbReference type="Proteomes" id="UP000033998">
    <property type="component" value="Unassembled WGS sequence"/>
</dbReference>
<gene>
    <name evidence="3" type="ORF">UT27_C0007G0061</name>
</gene>
<evidence type="ECO:0000313" key="3">
    <source>
        <dbReference type="EMBL" id="KKR01581.1"/>
    </source>
</evidence>
<dbReference type="InterPro" id="IPR008965">
    <property type="entry name" value="CBM2/CBM3_carb-bd_dom_sf"/>
</dbReference>
<dbReference type="SUPFAM" id="SSF49384">
    <property type="entry name" value="Carbohydrate-binding domain"/>
    <property type="match status" value="1"/>
</dbReference>
<comment type="caution">
    <text evidence="3">The sequence shown here is derived from an EMBL/GenBank/DDBJ whole genome shotgun (WGS) entry which is preliminary data.</text>
</comment>
<keyword evidence="1" id="KW-0812">Transmembrane</keyword>
<feature type="chain" id="PRO_5032727897" description="Cohesin domain-containing protein" evidence="2">
    <location>
        <begin position="27"/>
        <end position="294"/>
    </location>
</feature>
<dbReference type="CDD" id="cd08547">
    <property type="entry name" value="Type_II_cohesin"/>
    <property type="match status" value="1"/>
</dbReference>
<evidence type="ECO:0000256" key="1">
    <source>
        <dbReference type="SAM" id="Phobius"/>
    </source>
</evidence>
<dbReference type="EMBL" id="LBWE01000007">
    <property type="protein sequence ID" value="KKR01581.1"/>
    <property type="molecule type" value="Genomic_DNA"/>
</dbReference>
<sequence length="294" mass="33060">MKKKFQISKFLFILLFFLLAGQTALATDNPSIYFEGPIESSIFLSDFVVNVFIDTDKPINAVDLEIFYPKDKLKFLSFDNTGSIVDIWQTTPKVLSNGNIGLTGGLFRSFVGKGGLIMSLSFRAQSSGQYKLSLAKSNIYMADGKGTKIPVDISAYTISVKENKEIISLPVSSHSQTPFNSDKSIPELFVEKAQSPVEGSSLIVFYATDAESGIKQTQMRTKKWWTFSSWQDVVNPVLYPNGAWSIEFKVANNTGLENIKSIFYFLELCKKVLIVLFFVFILVFIVFKVYNNRK</sequence>
<evidence type="ECO:0008006" key="5">
    <source>
        <dbReference type="Google" id="ProtNLM"/>
    </source>
</evidence>
<organism evidence="3 4">
    <name type="scientific">Candidatus Nomurabacteria bacterium GW2011_GWD2_39_12</name>
    <dbReference type="NCBI Taxonomy" id="1618759"/>
    <lineage>
        <taxon>Bacteria</taxon>
        <taxon>Candidatus Nomuraibacteriota</taxon>
    </lineage>
</organism>
<evidence type="ECO:0000256" key="2">
    <source>
        <dbReference type="SAM" id="SignalP"/>
    </source>
</evidence>
<protein>
    <recommendedName>
        <fullName evidence="5">Cohesin domain-containing protein</fullName>
    </recommendedName>
</protein>
<name>A0A837HSE7_9BACT</name>
<dbReference type="Gene3D" id="2.60.40.680">
    <property type="match status" value="1"/>
</dbReference>
<keyword evidence="1" id="KW-0472">Membrane</keyword>
<evidence type="ECO:0000313" key="4">
    <source>
        <dbReference type="Proteomes" id="UP000033998"/>
    </source>
</evidence>
<dbReference type="GO" id="GO:0030246">
    <property type="term" value="F:carbohydrate binding"/>
    <property type="evidence" value="ECO:0007669"/>
    <property type="project" value="InterPro"/>
</dbReference>
<keyword evidence="1" id="KW-1133">Transmembrane helix</keyword>
<dbReference type="AlphaFoldDB" id="A0A837HSE7"/>
<proteinExistence type="predicted"/>
<feature type="transmembrane region" description="Helical" evidence="1">
    <location>
        <begin position="272"/>
        <end position="290"/>
    </location>
</feature>
<reference evidence="3 4" key="1">
    <citation type="journal article" date="2015" name="Nature">
        <title>rRNA introns, odd ribosomes, and small enigmatic genomes across a large radiation of phyla.</title>
        <authorList>
            <person name="Brown C.T."/>
            <person name="Hug L.A."/>
            <person name="Thomas B.C."/>
            <person name="Sharon I."/>
            <person name="Castelle C.J."/>
            <person name="Singh A."/>
            <person name="Wilkins M.J."/>
            <person name="Williams K.H."/>
            <person name="Banfield J.F."/>
        </authorList>
    </citation>
    <scope>NUCLEOTIDE SEQUENCE [LARGE SCALE GENOMIC DNA]</scope>
</reference>
<accession>A0A837HSE7</accession>
<keyword evidence="2" id="KW-0732">Signal</keyword>